<evidence type="ECO:0000313" key="1">
    <source>
        <dbReference type="EMBL" id="TGJ68128.1"/>
    </source>
</evidence>
<name>A0A8H2E011_ORBOL</name>
<proteinExistence type="predicted"/>
<evidence type="ECO:0000313" key="2">
    <source>
        <dbReference type="Proteomes" id="UP000297595"/>
    </source>
</evidence>
<dbReference type="Proteomes" id="UP000297595">
    <property type="component" value="Unassembled WGS sequence"/>
</dbReference>
<organism evidence="1 2">
    <name type="scientific">Orbilia oligospora</name>
    <name type="common">Nematode-trapping fungus</name>
    <name type="synonym">Arthrobotrys oligospora</name>
    <dbReference type="NCBI Taxonomy" id="2813651"/>
    <lineage>
        <taxon>Eukaryota</taxon>
        <taxon>Fungi</taxon>
        <taxon>Dikarya</taxon>
        <taxon>Ascomycota</taxon>
        <taxon>Pezizomycotina</taxon>
        <taxon>Orbiliomycetes</taxon>
        <taxon>Orbiliales</taxon>
        <taxon>Orbiliaceae</taxon>
        <taxon>Orbilia</taxon>
    </lineage>
</organism>
<dbReference type="AlphaFoldDB" id="A0A8H2E011"/>
<sequence length="92" mass="9980">MRGCKFVIQPHEMRVSGHGAVVIGAMSHSVTDVDTGVKQADRYKKASTLGSPRGIETKAVFIIVHIPKSRWLIKPTPHIYISLSNVPGGSET</sequence>
<comment type="caution">
    <text evidence="1">The sequence shown here is derived from an EMBL/GenBank/DDBJ whole genome shotgun (WGS) entry which is preliminary data.</text>
</comment>
<accession>A0A8H2E011</accession>
<gene>
    <name evidence="1" type="ORF">EYR41_007201</name>
</gene>
<protein>
    <submittedName>
        <fullName evidence="1">Uncharacterized protein</fullName>
    </submittedName>
</protein>
<dbReference type="EMBL" id="SOZJ01000004">
    <property type="protein sequence ID" value="TGJ68128.1"/>
    <property type="molecule type" value="Genomic_DNA"/>
</dbReference>
<reference evidence="1 2" key="1">
    <citation type="submission" date="2019-03" db="EMBL/GenBank/DDBJ databases">
        <title>Nematode-trapping fungi genome.</title>
        <authorList>
            <person name="Vidal-Diez De Ulzurrun G."/>
        </authorList>
    </citation>
    <scope>NUCLEOTIDE SEQUENCE [LARGE SCALE GENOMIC DNA]</scope>
    <source>
        <strain evidence="1 2">TWF154</strain>
    </source>
</reference>